<accession>A0A5M6I560</accession>
<dbReference type="Gene3D" id="3.30.720.120">
    <property type="match status" value="1"/>
</dbReference>
<proteinExistence type="predicted"/>
<evidence type="ECO:0000313" key="2">
    <source>
        <dbReference type="EMBL" id="KAA5603376.1"/>
    </source>
</evidence>
<dbReference type="InterPro" id="IPR029068">
    <property type="entry name" value="Glyas_Bleomycin-R_OHBP_Dase"/>
</dbReference>
<dbReference type="SUPFAM" id="SSF54593">
    <property type="entry name" value="Glyoxalase/Bleomycin resistance protein/Dihydroxybiphenyl dioxygenase"/>
    <property type="match status" value="1"/>
</dbReference>
<protein>
    <submittedName>
        <fullName evidence="2">VOC family protein</fullName>
    </submittedName>
</protein>
<dbReference type="Proteomes" id="UP000323886">
    <property type="component" value="Unassembled WGS sequence"/>
</dbReference>
<dbReference type="EMBL" id="VWPL01000002">
    <property type="protein sequence ID" value="KAA5603376.1"/>
    <property type="molecule type" value="Genomic_DNA"/>
</dbReference>
<reference evidence="2 3" key="1">
    <citation type="submission" date="2019-09" db="EMBL/GenBank/DDBJ databases">
        <title>Draft Whole-Genome sequence of Blastochloris sulfoviridis DSM 729.</title>
        <authorList>
            <person name="Meyer T.E."/>
            <person name="Kyndt J.A."/>
        </authorList>
    </citation>
    <scope>NUCLEOTIDE SEQUENCE [LARGE SCALE GENOMIC DNA]</scope>
    <source>
        <strain evidence="2 3">DSM 729</strain>
    </source>
</reference>
<name>A0A5M6I560_9HYPH</name>
<feature type="domain" description="VOC" evidence="1">
    <location>
        <begin position="9"/>
        <end position="136"/>
    </location>
</feature>
<comment type="caution">
    <text evidence="2">The sequence shown here is derived from an EMBL/GenBank/DDBJ whole genome shotgun (WGS) entry which is preliminary data.</text>
</comment>
<dbReference type="AlphaFoldDB" id="A0A5M6I560"/>
<evidence type="ECO:0000313" key="3">
    <source>
        <dbReference type="Proteomes" id="UP000323886"/>
    </source>
</evidence>
<dbReference type="PROSITE" id="PS51819">
    <property type="entry name" value="VOC"/>
    <property type="match status" value="1"/>
</dbReference>
<dbReference type="PANTHER" id="PTHR34109">
    <property type="entry name" value="BNAUNNG04460D PROTEIN-RELATED"/>
    <property type="match status" value="1"/>
</dbReference>
<dbReference type="Gene3D" id="3.30.720.110">
    <property type="match status" value="1"/>
</dbReference>
<dbReference type="PANTHER" id="PTHR34109:SF1">
    <property type="entry name" value="VOC DOMAIN-CONTAINING PROTEIN"/>
    <property type="match status" value="1"/>
</dbReference>
<dbReference type="Pfam" id="PF00903">
    <property type="entry name" value="Glyoxalase"/>
    <property type="match status" value="1"/>
</dbReference>
<organism evidence="2 3">
    <name type="scientific">Blastochloris sulfoviridis</name>
    <dbReference type="NCBI Taxonomy" id="50712"/>
    <lineage>
        <taxon>Bacteria</taxon>
        <taxon>Pseudomonadati</taxon>
        <taxon>Pseudomonadota</taxon>
        <taxon>Alphaproteobacteria</taxon>
        <taxon>Hyphomicrobiales</taxon>
        <taxon>Blastochloridaceae</taxon>
        <taxon>Blastochloris</taxon>
    </lineage>
</organism>
<dbReference type="InterPro" id="IPR004360">
    <property type="entry name" value="Glyas_Fos-R_dOase_dom"/>
</dbReference>
<dbReference type="InterPro" id="IPR037523">
    <property type="entry name" value="VOC_core"/>
</dbReference>
<sequence>MLAVGRDYPPVAPHLTVRSASAAMAFYRVAFDAVERRCLAGRDGVVVHAEIMINRGLIVLSDARAACSATAAPTPECATPVSLRLMLSGPAQVDAWYARAVSNGAAPDMAPTSAYWGLRFAAVRDPFGHRWILQARTEAE</sequence>
<evidence type="ECO:0000259" key="1">
    <source>
        <dbReference type="PROSITE" id="PS51819"/>
    </source>
</evidence>
<dbReference type="OrthoDB" id="9795306at2"/>
<keyword evidence="3" id="KW-1185">Reference proteome</keyword>
<gene>
    <name evidence="2" type="ORF">F1193_01635</name>
</gene>